<name>A0A9R1TGB9_9HYME</name>
<dbReference type="Pfam" id="PF02949">
    <property type="entry name" value="7tm_6"/>
    <property type="match status" value="1"/>
</dbReference>
<dbReference type="Proteomes" id="UP000694866">
    <property type="component" value="Unplaced"/>
</dbReference>
<feature type="transmembrane region" description="Helical" evidence="10">
    <location>
        <begin position="134"/>
        <end position="157"/>
    </location>
</feature>
<feature type="transmembrane region" description="Helical" evidence="10">
    <location>
        <begin position="191"/>
        <end position="215"/>
    </location>
</feature>
<evidence type="ECO:0000256" key="4">
    <source>
        <dbReference type="ARBA" id="ARBA00022692"/>
    </source>
</evidence>
<organism evidence="11 12">
    <name type="scientific">Fopius arisanus</name>
    <dbReference type="NCBI Taxonomy" id="64838"/>
    <lineage>
        <taxon>Eukaryota</taxon>
        <taxon>Metazoa</taxon>
        <taxon>Ecdysozoa</taxon>
        <taxon>Arthropoda</taxon>
        <taxon>Hexapoda</taxon>
        <taxon>Insecta</taxon>
        <taxon>Pterygota</taxon>
        <taxon>Neoptera</taxon>
        <taxon>Endopterygota</taxon>
        <taxon>Hymenoptera</taxon>
        <taxon>Apocrita</taxon>
        <taxon>Ichneumonoidea</taxon>
        <taxon>Braconidae</taxon>
        <taxon>Opiinae</taxon>
        <taxon>Fopius</taxon>
    </lineage>
</organism>
<evidence type="ECO:0000256" key="1">
    <source>
        <dbReference type="ARBA" id="ARBA00004651"/>
    </source>
</evidence>
<keyword evidence="6 10" id="KW-1133">Transmembrane helix</keyword>
<proteinExistence type="inferred from homology"/>
<feature type="transmembrane region" description="Helical" evidence="10">
    <location>
        <begin position="41"/>
        <end position="65"/>
    </location>
</feature>
<evidence type="ECO:0000256" key="9">
    <source>
        <dbReference type="ARBA" id="ARBA00023224"/>
    </source>
</evidence>
<reference evidence="12" key="1">
    <citation type="submission" date="2025-08" db="UniProtKB">
        <authorList>
            <consortium name="RefSeq"/>
        </authorList>
    </citation>
    <scope>IDENTIFICATION</scope>
    <source>
        <strain evidence="12">USDA-PBARC FA_bdor</strain>
        <tissue evidence="12">Whole organism</tissue>
    </source>
</reference>
<evidence type="ECO:0000256" key="2">
    <source>
        <dbReference type="ARBA" id="ARBA00022475"/>
    </source>
</evidence>
<keyword evidence="2" id="KW-1003">Cell membrane</keyword>
<dbReference type="PANTHER" id="PTHR21137:SF35">
    <property type="entry name" value="ODORANT RECEPTOR 19A-RELATED"/>
    <property type="match status" value="1"/>
</dbReference>
<dbReference type="AlphaFoldDB" id="A0A9R1TGB9"/>
<evidence type="ECO:0000313" key="12">
    <source>
        <dbReference type="RefSeq" id="XP_011308632.1"/>
    </source>
</evidence>
<protein>
    <recommendedName>
        <fullName evidence="10">Odorant receptor</fullName>
    </recommendedName>
</protein>
<evidence type="ECO:0000256" key="5">
    <source>
        <dbReference type="ARBA" id="ARBA00022725"/>
    </source>
</evidence>
<dbReference type="GO" id="GO:0005886">
    <property type="term" value="C:plasma membrane"/>
    <property type="evidence" value="ECO:0007669"/>
    <property type="project" value="UniProtKB-SubCell"/>
</dbReference>
<dbReference type="RefSeq" id="XP_011308632.1">
    <property type="nucleotide sequence ID" value="XM_011310330.1"/>
</dbReference>
<keyword evidence="3 10" id="KW-0716">Sensory transduction</keyword>
<comment type="caution">
    <text evidence="10">Lacks conserved residue(s) required for the propagation of feature annotation.</text>
</comment>
<evidence type="ECO:0000256" key="3">
    <source>
        <dbReference type="ARBA" id="ARBA00022606"/>
    </source>
</evidence>
<evidence type="ECO:0000256" key="6">
    <source>
        <dbReference type="ARBA" id="ARBA00022989"/>
    </source>
</evidence>
<comment type="similarity">
    <text evidence="10">Belongs to the insect chemoreceptor superfamily. Heteromeric odorant receptor channel (TC 1.A.69) family.</text>
</comment>
<dbReference type="KEGG" id="fas:105269801"/>
<keyword evidence="4 10" id="KW-0812">Transmembrane</keyword>
<feature type="transmembrane region" description="Helical" evidence="10">
    <location>
        <begin position="71"/>
        <end position="93"/>
    </location>
</feature>
<dbReference type="GO" id="GO:0005549">
    <property type="term" value="F:odorant binding"/>
    <property type="evidence" value="ECO:0007669"/>
    <property type="project" value="InterPro"/>
</dbReference>
<dbReference type="PANTHER" id="PTHR21137">
    <property type="entry name" value="ODORANT RECEPTOR"/>
    <property type="match status" value="1"/>
</dbReference>
<keyword evidence="8 10" id="KW-0675">Receptor</keyword>
<sequence length="415" mass="47709">MSLLSQKTHGEESIKFTKWLLSILGVWPFVKRQSTTIEIRLAILLQLFCHILLAFVIIPSVFHIFLREVNLNVQIALFGPVGFVITNLLKYSAIIYHRDSIRRCINYIDSDWRAIRDQDHRDIMMENVSTAKNLTILCASFMYTGGMMYHTVMPFLLTNPIAADRNSSNRPIVYPGYDIVFNPYVSPAYEMIFISHCLAAMIIYTITTVSCNLAASFVTHACGQIQILIARLHYLMDNDEDKSEKYLQREIGGIIRYHARILRFTVEIEKILREICLVEVVASTLIICLLEYYCLTTWNESETIGICTYLILLISLSFNIFIFCFIGELLQEQVFTVKYYPFMLLQFSNAGTSIYMTEWYRLPPNSVLMLILMIAIAQVPRKITAGGLIDLSRNSFITVIKTSLVYLNLLRTVEA</sequence>
<evidence type="ECO:0000256" key="8">
    <source>
        <dbReference type="ARBA" id="ARBA00023170"/>
    </source>
</evidence>
<accession>A0A9R1TGB9</accession>
<evidence type="ECO:0000256" key="7">
    <source>
        <dbReference type="ARBA" id="ARBA00023136"/>
    </source>
</evidence>
<comment type="subcellular location">
    <subcellularLocation>
        <location evidence="1 10">Cell membrane</location>
        <topology evidence="1 10">Multi-pass membrane protein</topology>
    </subcellularLocation>
</comment>
<dbReference type="OrthoDB" id="6617147at2759"/>
<feature type="transmembrane region" description="Helical" evidence="10">
    <location>
        <begin position="271"/>
        <end position="292"/>
    </location>
</feature>
<dbReference type="GeneID" id="105269801"/>
<dbReference type="InterPro" id="IPR004117">
    <property type="entry name" value="7tm6_olfct_rcpt"/>
</dbReference>
<evidence type="ECO:0000313" key="11">
    <source>
        <dbReference type="Proteomes" id="UP000694866"/>
    </source>
</evidence>
<gene>
    <name evidence="12" type="primary">LOC105269801</name>
</gene>
<keyword evidence="9 10" id="KW-0807">Transducer</keyword>
<feature type="transmembrane region" description="Helical" evidence="10">
    <location>
        <begin position="304"/>
        <end position="327"/>
    </location>
</feature>
<keyword evidence="5 10" id="KW-0552">Olfaction</keyword>
<evidence type="ECO:0000256" key="10">
    <source>
        <dbReference type="RuleBase" id="RU351113"/>
    </source>
</evidence>
<dbReference type="GO" id="GO:0007165">
    <property type="term" value="P:signal transduction"/>
    <property type="evidence" value="ECO:0007669"/>
    <property type="project" value="UniProtKB-KW"/>
</dbReference>
<keyword evidence="7 10" id="KW-0472">Membrane</keyword>
<dbReference type="GO" id="GO:0004984">
    <property type="term" value="F:olfactory receptor activity"/>
    <property type="evidence" value="ECO:0007669"/>
    <property type="project" value="InterPro"/>
</dbReference>
<keyword evidence="11" id="KW-1185">Reference proteome</keyword>